<dbReference type="EMBL" id="AGNK02002932">
    <property type="status" value="NOT_ANNOTATED_CDS"/>
    <property type="molecule type" value="Genomic_DNA"/>
</dbReference>
<reference evidence="2" key="2">
    <citation type="submission" date="2018-08" db="UniProtKB">
        <authorList>
            <consortium name="EnsemblPlants"/>
        </authorList>
    </citation>
    <scope>IDENTIFICATION</scope>
    <source>
        <strain evidence="2">Yugu1</strain>
    </source>
</reference>
<reference evidence="3" key="1">
    <citation type="journal article" date="2012" name="Nat. Biotechnol.">
        <title>Reference genome sequence of the model plant Setaria.</title>
        <authorList>
            <person name="Bennetzen J.L."/>
            <person name="Schmutz J."/>
            <person name="Wang H."/>
            <person name="Percifield R."/>
            <person name="Hawkins J."/>
            <person name="Pontaroli A.C."/>
            <person name="Estep M."/>
            <person name="Feng L."/>
            <person name="Vaughn J.N."/>
            <person name="Grimwood J."/>
            <person name="Jenkins J."/>
            <person name="Barry K."/>
            <person name="Lindquist E."/>
            <person name="Hellsten U."/>
            <person name="Deshpande S."/>
            <person name="Wang X."/>
            <person name="Wu X."/>
            <person name="Mitros T."/>
            <person name="Triplett J."/>
            <person name="Yang X."/>
            <person name="Ye C.Y."/>
            <person name="Mauro-Herrera M."/>
            <person name="Wang L."/>
            <person name="Li P."/>
            <person name="Sharma M."/>
            <person name="Sharma R."/>
            <person name="Ronald P.C."/>
            <person name="Panaud O."/>
            <person name="Kellogg E.A."/>
            <person name="Brutnell T.P."/>
            <person name="Doust A.N."/>
            <person name="Tuskan G.A."/>
            <person name="Rokhsar D."/>
            <person name="Devos K.M."/>
        </authorList>
    </citation>
    <scope>NUCLEOTIDE SEQUENCE [LARGE SCALE GENOMIC DNA]</scope>
    <source>
        <strain evidence="3">cv. Yugu1</strain>
    </source>
</reference>
<keyword evidence="3" id="KW-1185">Reference proteome</keyword>
<proteinExistence type="predicted"/>
<evidence type="ECO:0000313" key="3">
    <source>
        <dbReference type="Proteomes" id="UP000004995"/>
    </source>
</evidence>
<organism evidence="2 3">
    <name type="scientific">Setaria italica</name>
    <name type="common">Foxtail millet</name>
    <name type="synonym">Panicum italicum</name>
    <dbReference type="NCBI Taxonomy" id="4555"/>
    <lineage>
        <taxon>Eukaryota</taxon>
        <taxon>Viridiplantae</taxon>
        <taxon>Streptophyta</taxon>
        <taxon>Embryophyta</taxon>
        <taxon>Tracheophyta</taxon>
        <taxon>Spermatophyta</taxon>
        <taxon>Magnoliopsida</taxon>
        <taxon>Liliopsida</taxon>
        <taxon>Poales</taxon>
        <taxon>Poaceae</taxon>
        <taxon>PACMAD clade</taxon>
        <taxon>Panicoideae</taxon>
        <taxon>Panicodae</taxon>
        <taxon>Paniceae</taxon>
        <taxon>Cenchrinae</taxon>
        <taxon>Setaria</taxon>
    </lineage>
</organism>
<protein>
    <submittedName>
        <fullName evidence="2">Uncharacterized protein</fullName>
    </submittedName>
</protein>
<evidence type="ECO:0000256" key="1">
    <source>
        <dbReference type="SAM" id="MobiDB-lite"/>
    </source>
</evidence>
<name>A0A0Q3V6E3_SETIT</name>
<dbReference type="Gramene" id="KQL04867">
    <property type="protein sequence ID" value="KQL04867"/>
    <property type="gene ID" value="SETIT_0007682mg"/>
</dbReference>
<evidence type="ECO:0000313" key="2">
    <source>
        <dbReference type="EnsemblPlants" id="KQL04867"/>
    </source>
</evidence>
<feature type="region of interest" description="Disordered" evidence="1">
    <location>
        <begin position="1"/>
        <end position="54"/>
    </location>
</feature>
<dbReference type="STRING" id="4555.A0A0Q3V6E3"/>
<dbReference type="Proteomes" id="UP000004995">
    <property type="component" value="Unassembled WGS sequence"/>
</dbReference>
<accession>A0A0Q3V6E3</accession>
<dbReference type="InParanoid" id="A0A0Q3V6E3"/>
<sequence>MGCVCGRPSSAFDDGQCRTTPPPAAKLSAAVRREEEARKQQQQHARTGSGREEALERRRAMMAMAAACQVRSPVPRAVEGEQVAAGWPPWLVAVAPEAVRGWVPRRAESFEKLDK</sequence>
<dbReference type="EnsemblPlants" id="KQL04867">
    <property type="protein sequence ID" value="KQL04867"/>
    <property type="gene ID" value="SETIT_0007682mg"/>
</dbReference>
<dbReference type="AlphaFoldDB" id="A0A0Q3V6E3"/>